<dbReference type="Proteomes" id="UP001207742">
    <property type="component" value="Unassembled WGS sequence"/>
</dbReference>
<feature type="transmembrane region" description="Helical" evidence="7">
    <location>
        <begin position="278"/>
        <end position="296"/>
    </location>
</feature>
<evidence type="ECO:0000256" key="3">
    <source>
        <dbReference type="ARBA" id="ARBA00022475"/>
    </source>
</evidence>
<feature type="transmembrane region" description="Helical" evidence="7">
    <location>
        <begin position="85"/>
        <end position="103"/>
    </location>
</feature>
<keyword evidence="10" id="KW-1185">Reference proteome</keyword>
<feature type="transmembrane region" description="Helical" evidence="7">
    <location>
        <begin position="12"/>
        <end position="38"/>
    </location>
</feature>
<dbReference type="PANTHER" id="PTHR43045">
    <property type="entry name" value="SHIKIMATE TRANSPORTER"/>
    <property type="match status" value="1"/>
</dbReference>
<evidence type="ECO:0000259" key="8">
    <source>
        <dbReference type="PROSITE" id="PS50850"/>
    </source>
</evidence>
<dbReference type="InterPro" id="IPR020846">
    <property type="entry name" value="MFS_dom"/>
</dbReference>
<feature type="transmembrane region" description="Helical" evidence="7">
    <location>
        <begin position="109"/>
        <end position="129"/>
    </location>
</feature>
<proteinExistence type="predicted"/>
<dbReference type="PROSITE" id="PS50850">
    <property type="entry name" value="MFS"/>
    <property type="match status" value="1"/>
</dbReference>
<keyword evidence="6 7" id="KW-0472">Membrane</keyword>
<evidence type="ECO:0000313" key="9">
    <source>
        <dbReference type="EMBL" id="MCW3485849.1"/>
    </source>
</evidence>
<keyword evidence="4 7" id="KW-0812">Transmembrane</keyword>
<dbReference type="SUPFAM" id="SSF103473">
    <property type="entry name" value="MFS general substrate transporter"/>
    <property type="match status" value="1"/>
</dbReference>
<dbReference type="PROSITE" id="PS00217">
    <property type="entry name" value="SUGAR_TRANSPORT_2"/>
    <property type="match status" value="1"/>
</dbReference>
<keyword evidence="2" id="KW-0813">Transport</keyword>
<dbReference type="Pfam" id="PF00083">
    <property type="entry name" value="Sugar_tr"/>
    <property type="match status" value="1"/>
</dbReference>
<dbReference type="InterPro" id="IPR005828">
    <property type="entry name" value="MFS_sugar_transport-like"/>
</dbReference>
<evidence type="ECO:0000256" key="5">
    <source>
        <dbReference type="ARBA" id="ARBA00022989"/>
    </source>
</evidence>
<feature type="transmembrane region" description="Helical" evidence="7">
    <location>
        <begin position="389"/>
        <end position="415"/>
    </location>
</feature>
<dbReference type="InterPro" id="IPR005829">
    <property type="entry name" value="Sugar_transporter_CS"/>
</dbReference>
<evidence type="ECO:0000256" key="2">
    <source>
        <dbReference type="ARBA" id="ARBA00022448"/>
    </source>
</evidence>
<evidence type="ECO:0000256" key="7">
    <source>
        <dbReference type="SAM" id="Phobius"/>
    </source>
</evidence>
<evidence type="ECO:0000256" key="6">
    <source>
        <dbReference type="ARBA" id="ARBA00023136"/>
    </source>
</evidence>
<dbReference type="InterPro" id="IPR036259">
    <property type="entry name" value="MFS_trans_sf"/>
</dbReference>
<organism evidence="9 10">
    <name type="scientific">Chitinophaga nivalis</name>
    <dbReference type="NCBI Taxonomy" id="2991709"/>
    <lineage>
        <taxon>Bacteria</taxon>
        <taxon>Pseudomonadati</taxon>
        <taxon>Bacteroidota</taxon>
        <taxon>Chitinophagia</taxon>
        <taxon>Chitinophagales</taxon>
        <taxon>Chitinophagaceae</taxon>
        <taxon>Chitinophaga</taxon>
    </lineage>
</organism>
<reference evidence="9 10" key="1">
    <citation type="submission" date="2022-10" db="EMBL/GenBank/DDBJ databases">
        <title>Chitinophaga nivalis PC15 sp. nov., isolated from Pyeongchang county, South Korea.</title>
        <authorList>
            <person name="Trinh H.N."/>
        </authorList>
    </citation>
    <scope>NUCLEOTIDE SEQUENCE [LARGE SCALE GENOMIC DNA]</scope>
    <source>
        <strain evidence="9 10">PC14</strain>
    </source>
</reference>
<comment type="caution">
    <text evidence="9">The sequence shown here is derived from an EMBL/GenBank/DDBJ whole genome shotgun (WGS) entry which is preliminary data.</text>
</comment>
<evidence type="ECO:0000256" key="1">
    <source>
        <dbReference type="ARBA" id="ARBA00004651"/>
    </source>
</evidence>
<keyword evidence="3" id="KW-1003">Cell membrane</keyword>
<accession>A0ABT3IPF6</accession>
<feature type="domain" description="Major facilitator superfamily (MFS) profile" evidence="8">
    <location>
        <begin position="13"/>
        <end position="482"/>
    </location>
</feature>
<evidence type="ECO:0000313" key="10">
    <source>
        <dbReference type="Proteomes" id="UP001207742"/>
    </source>
</evidence>
<sequence>MQHLRTTQNIWQVILASSAGTLIEWYDFYIFGSLSVIISEKFFPPSNPELAYIATLATFAVGFIVRPFGAIVFGRLGDLTGRKYTFLLTLLIMGGSTFAIGLIPSYHTIGILAPILVLILRLLQGLALGGEYGGAATYVAEHAPDHRRGYYTSFIQTTATLGLFVSLAVILITRSLMTPVDFNNWGWRIPFLLSVLLVIMSYYIRIRLHESPLFTQMKKEGKTAKNPIRESFGKKENLRLVLIALFGAAMGQGVVWYTGQFYALSFLQKTMQIEFVQSNIIIAVALVLGTPFFILFGSWSDRIGRKKIMLAGMLIAALAYYPIYSAMDRIADISQKQEITAQYKIESHATRNDSQQLTLQTTRVHTYTDGSILRQTNDKKELTVSRIQAIWLIGLIFIQVLFVTMVYGPIAAFLVELFPTHIRYTSMSLPYHIGNGVFGGLLPTISTLLVARYHHHLAGLIYPIAVALLCFVIGLITIKDRKNVPL</sequence>
<dbReference type="EMBL" id="JAPDNS010000002">
    <property type="protein sequence ID" value="MCW3485849.1"/>
    <property type="molecule type" value="Genomic_DNA"/>
</dbReference>
<protein>
    <submittedName>
        <fullName evidence="9">MHS family MFS transporter</fullName>
    </submittedName>
</protein>
<keyword evidence="5 7" id="KW-1133">Transmembrane helix</keyword>
<feature type="transmembrane region" description="Helical" evidence="7">
    <location>
        <begin position="460"/>
        <end position="478"/>
    </location>
</feature>
<name>A0ABT3IPF6_9BACT</name>
<dbReference type="RefSeq" id="WP_264732667.1">
    <property type="nucleotide sequence ID" value="NZ_JAPDNR010000001.1"/>
</dbReference>
<comment type="subcellular location">
    <subcellularLocation>
        <location evidence="1">Cell membrane</location>
        <topology evidence="1">Multi-pass membrane protein</topology>
    </subcellularLocation>
</comment>
<dbReference type="CDD" id="cd17369">
    <property type="entry name" value="MFS_ShiA_like"/>
    <property type="match status" value="1"/>
</dbReference>
<feature type="transmembrane region" description="Helical" evidence="7">
    <location>
        <begin position="50"/>
        <end position="73"/>
    </location>
</feature>
<dbReference type="PANTHER" id="PTHR43045:SF7">
    <property type="entry name" value="MAJOR FACILITATOR SUPERFAMILY TRANSPORTER"/>
    <property type="match status" value="1"/>
</dbReference>
<feature type="transmembrane region" description="Helical" evidence="7">
    <location>
        <begin position="185"/>
        <end position="204"/>
    </location>
</feature>
<feature type="transmembrane region" description="Helical" evidence="7">
    <location>
        <begin position="436"/>
        <end position="454"/>
    </location>
</feature>
<evidence type="ECO:0000256" key="4">
    <source>
        <dbReference type="ARBA" id="ARBA00022692"/>
    </source>
</evidence>
<dbReference type="Gene3D" id="1.20.1250.20">
    <property type="entry name" value="MFS general substrate transporter like domains"/>
    <property type="match status" value="2"/>
</dbReference>
<feature type="transmembrane region" description="Helical" evidence="7">
    <location>
        <begin position="150"/>
        <end position="173"/>
    </location>
</feature>
<gene>
    <name evidence="9" type="ORF">OL497_18230</name>
</gene>
<feature type="transmembrane region" description="Helical" evidence="7">
    <location>
        <begin position="238"/>
        <end position="258"/>
    </location>
</feature>